<accession>W7BTP3</accession>
<keyword evidence="1 2" id="KW-0732">Signal</keyword>
<protein>
    <submittedName>
        <fullName evidence="4">Lipoprotein</fullName>
    </submittedName>
</protein>
<dbReference type="Proteomes" id="UP000019253">
    <property type="component" value="Unassembled WGS sequence"/>
</dbReference>
<evidence type="ECO:0000256" key="2">
    <source>
        <dbReference type="SAM" id="SignalP"/>
    </source>
</evidence>
<keyword evidence="4" id="KW-0449">Lipoprotein</keyword>
<feature type="chain" id="PRO_5004889245" evidence="2">
    <location>
        <begin position="28"/>
        <end position="152"/>
    </location>
</feature>
<feature type="domain" description="DUF4352" evidence="3">
    <location>
        <begin position="33"/>
        <end position="136"/>
    </location>
</feature>
<sequence length="152" mass="16481">MKKKKSLLTLFTVSLAVVMILAGCGNAAVSDDIGKTRTVNDLEITVTNVEMKDSNNNDKQMAKIDFSVKNVGKEESGAGAGDFAIQTKDGKKHQVYGLNANNFGDSIAAGKTLKGSGYYEIPADQKEFTILYEPNIDEVTEKIKWTITVPSK</sequence>
<dbReference type="OrthoDB" id="2361085at2"/>
<dbReference type="PATRIC" id="fig|1265819.5.peg.1471"/>
<reference evidence="4 5" key="1">
    <citation type="journal article" date="2014" name="Int. J. Syst. Evol. Microbiol.">
        <title>Listeria floridensis sp. nov., Listeria aquatica sp. nov., Listeria cornellensis sp. nov., Listeria riparia sp. nov. and Listeria grandensis sp. nov., from agricultural and natural environments.</title>
        <authorList>
            <person name="den Bakker H.C."/>
            <person name="Warchocki S."/>
            <person name="Wright E.M."/>
            <person name="Allred A.F."/>
            <person name="Ahlstrom C."/>
            <person name="Manuel C.S."/>
            <person name="Stasiewicz M.J."/>
            <person name="Burrell A."/>
            <person name="Roof S."/>
            <person name="Strawn L."/>
            <person name="Fortes E.D."/>
            <person name="Nightingale K.K."/>
            <person name="Kephart D."/>
            <person name="Wiedmann M."/>
        </authorList>
    </citation>
    <scope>NUCLEOTIDE SEQUENCE [LARGE SCALE GENOMIC DNA]</scope>
    <source>
        <strain evidence="5">FSL F6-971</strain>
    </source>
</reference>
<dbReference type="STRING" id="1265819.PGRAN_07356"/>
<gene>
    <name evidence="4" type="ORF">PGRAN_07356</name>
</gene>
<dbReference type="Pfam" id="PF11611">
    <property type="entry name" value="DUF4352"/>
    <property type="match status" value="1"/>
</dbReference>
<proteinExistence type="predicted"/>
<dbReference type="Gene3D" id="2.60.40.1240">
    <property type="match status" value="1"/>
</dbReference>
<evidence type="ECO:0000313" key="4">
    <source>
        <dbReference type="EMBL" id="EUJ23703.1"/>
    </source>
</evidence>
<evidence type="ECO:0000256" key="1">
    <source>
        <dbReference type="ARBA" id="ARBA00022729"/>
    </source>
</evidence>
<keyword evidence="5" id="KW-1185">Reference proteome</keyword>
<name>W7BTP3_9LIST</name>
<feature type="signal peptide" evidence="2">
    <location>
        <begin position="1"/>
        <end position="27"/>
    </location>
</feature>
<dbReference type="InterPro" id="IPR029051">
    <property type="entry name" value="DUF4352"/>
</dbReference>
<dbReference type="PROSITE" id="PS51257">
    <property type="entry name" value="PROKAR_LIPOPROTEIN"/>
    <property type="match status" value="1"/>
</dbReference>
<comment type="caution">
    <text evidence="4">The sequence shown here is derived from an EMBL/GenBank/DDBJ whole genome shotgun (WGS) entry which is preliminary data.</text>
</comment>
<evidence type="ECO:0000259" key="3">
    <source>
        <dbReference type="Pfam" id="PF11611"/>
    </source>
</evidence>
<dbReference type="RefSeq" id="WP_036066062.1">
    <property type="nucleotide sequence ID" value="NZ_AODD01000008.1"/>
</dbReference>
<dbReference type="AlphaFoldDB" id="W7BTP3"/>
<organism evidence="4 5">
    <name type="scientific">Listeria grandensis FSL F6-0971</name>
    <dbReference type="NCBI Taxonomy" id="1265819"/>
    <lineage>
        <taxon>Bacteria</taxon>
        <taxon>Bacillati</taxon>
        <taxon>Bacillota</taxon>
        <taxon>Bacilli</taxon>
        <taxon>Bacillales</taxon>
        <taxon>Listeriaceae</taxon>
        <taxon>Listeria</taxon>
    </lineage>
</organism>
<dbReference type="EMBL" id="AODD01000008">
    <property type="protein sequence ID" value="EUJ23703.1"/>
    <property type="molecule type" value="Genomic_DNA"/>
</dbReference>
<evidence type="ECO:0000313" key="5">
    <source>
        <dbReference type="Proteomes" id="UP000019253"/>
    </source>
</evidence>
<dbReference type="InterPro" id="IPR029050">
    <property type="entry name" value="Immunoprotect_excell_Ig-like"/>
</dbReference>